<proteinExistence type="inferred from homology"/>
<keyword evidence="8" id="KW-0131">Cell cycle</keyword>
<keyword evidence="7 10" id="KW-0175">Coiled coil</keyword>
<comment type="similarity">
    <text evidence="2">Belongs to the mis12 family.</text>
</comment>
<dbReference type="Proteomes" id="UP000269721">
    <property type="component" value="Unassembled WGS sequence"/>
</dbReference>
<dbReference type="AlphaFoldDB" id="A0A4P9WAV3"/>
<keyword evidence="4" id="KW-0132">Cell division</keyword>
<evidence type="ECO:0000256" key="4">
    <source>
        <dbReference type="ARBA" id="ARBA00022618"/>
    </source>
</evidence>
<evidence type="ECO:0000256" key="2">
    <source>
        <dbReference type="ARBA" id="ARBA00008643"/>
    </source>
</evidence>
<feature type="compositionally biased region" description="Low complexity" evidence="11">
    <location>
        <begin position="259"/>
        <end position="268"/>
    </location>
</feature>
<evidence type="ECO:0000256" key="7">
    <source>
        <dbReference type="ARBA" id="ARBA00023054"/>
    </source>
</evidence>
<feature type="region of interest" description="Disordered" evidence="11">
    <location>
        <begin position="1"/>
        <end position="29"/>
    </location>
</feature>
<evidence type="ECO:0000313" key="12">
    <source>
        <dbReference type="EMBL" id="RKO88020.1"/>
    </source>
</evidence>
<comment type="subcellular location">
    <subcellularLocation>
        <location evidence="1">Chromosome</location>
        <location evidence="1">Centromere</location>
        <location evidence="1">Kinetochore</location>
    </subcellularLocation>
</comment>
<evidence type="ECO:0000256" key="10">
    <source>
        <dbReference type="SAM" id="Coils"/>
    </source>
</evidence>
<evidence type="ECO:0000313" key="13">
    <source>
        <dbReference type="Proteomes" id="UP000269721"/>
    </source>
</evidence>
<keyword evidence="3" id="KW-0158">Chromosome</keyword>
<dbReference type="GO" id="GO:0005634">
    <property type="term" value="C:nucleus"/>
    <property type="evidence" value="ECO:0007669"/>
    <property type="project" value="InterPro"/>
</dbReference>
<evidence type="ECO:0000256" key="6">
    <source>
        <dbReference type="ARBA" id="ARBA00022838"/>
    </source>
</evidence>
<evidence type="ECO:0000256" key="5">
    <source>
        <dbReference type="ARBA" id="ARBA00022776"/>
    </source>
</evidence>
<reference evidence="13" key="1">
    <citation type="journal article" date="2018" name="Nat. Microbiol.">
        <title>Leveraging single-cell genomics to expand the fungal tree of life.</title>
        <authorList>
            <person name="Ahrendt S.R."/>
            <person name="Quandt C.A."/>
            <person name="Ciobanu D."/>
            <person name="Clum A."/>
            <person name="Salamov A."/>
            <person name="Andreopoulos B."/>
            <person name="Cheng J.F."/>
            <person name="Woyke T."/>
            <person name="Pelin A."/>
            <person name="Henrissat B."/>
            <person name="Reynolds N.K."/>
            <person name="Benny G.L."/>
            <person name="Smith M.E."/>
            <person name="James T.Y."/>
            <person name="Grigoriev I.V."/>
        </authorList>
    </citation>
    <scope>NUCLEOTIDE SEQUENCE [LARGE SCALE GENOMIC DNA]</scope>
</reference>
<dbReference type="InterPro" id="IPR008685">
    <property type="entry name" value="Centromere_Mis12"/>
</dbReference>
<gene>
    <name evidence="12" type="ORF">BDK51DRAFT_52991</name>
</gene>
<dbReference type="OrthoDB" id="1884855at2759"/>
<keyword evidence="5" id="KW-0498">Mitosis</keyword>
<sequence length="334" mass="36505">MLKKPPPPTAPPTRPVFHRPPSPPPASQSSDALEILLTEHLGFPPMDYVVETVDMVNEITFAGVNAFADYVDDLGFGDEETEKIVGATETLFDSNVDRAFDAYELYMLDKVLKFPAGLPVKLTHYQDLDLNVTESDEAACTNEIEELEGAVAAAREANRMLEERIEQGDRERPELVRVAEAARRIEEVTGKHADATSNLKSILPTLETTHALTESLRTRTARADLGDLVAARHEASGVPYVESVVAAAIERLGQRAAASRAINAAQQPPRTPRTPRTPRARANAAKDGKDARMGEHDAEWKEAMDVGTIGDFQAWEDTVPNLVPPTSIPEASHE</sequence>
<feature type="coiled-coil region" evidence="10">
    <location>
        <begin position="137"/>
        <end position="171"/>
    </location>
</feature>
<evidence type="ECO:0000256" key="8">
    <source>
        <dbReference type="ARBA" id="ARBA00023306"/>
    </source>
</evidence>
<accession>A0A4P9WAV3</accession>
<keyword evidence="6" id="KW-0995">Kinetochore</keyword>
<evidence type="ECO:0000256" key="3">
    <source>
        <dbReference type="ARBA" id="ARBA00022454"/>
    </source>
</evidence>
<evidence type="ECO:0000256" key="9">
    <source>
        <dbReference type="ARBA" id="ARBA00023328"/>
    </source>
</evidence>
<dbReference type="EMBL" id="KZ996993">
    <property type="protein sequence ID" value="RKO88020.1"/>
    <property type="molecule type" value="Genomic_DNA"/>
</dbReference>
<dbReference type="PANTHER" id="PTHR14527:SF2">
    <property type="entry name" value="PROTEIN MIS12 HOMOLOG"/>
    <property type="match status" value="1"/>
</dbReference>
<dbReference type="PANTHER" id="PTHR14527">
    <property type="entry name" value="PROTEIN MIS12 HOMOLOG"/>
    <property type="match status" value="1"/>
</dbReference>
<feature type="region of interest" description="Disordered" evidence="11">
    <location>
        <begin position="259"/>
        <end position="296"/>
    </location>
</feature>
<feature type="compositionally biased region" description="Pro residues" evidence="11">
    <location>
        <begin position="1"/>
        <end position="26"/>
    </location>
</feature>
<organism evidence="12 13">
    <name type="scientific">Blyttiomyces helicus</name>
    <dbReference type="NCBI Taxonomy" id="388810"/>
    <lineage>
        <taxon>Eukaryota</taxon>
        <taxon>Fungi</taxon>
        <taxon>Fungi incertae sedis</taxon>
        <taxon>Chytridiomycota</taxon>
        <taxon>Chytridiomycota incertae sedis</taxon>
        <taxon>Chytridiomycetes</taxon>
        <taxon>Chytridiomycetes incertae sedis</taxon>
        <taxon>Blyttiomyces</taxon>
    </lineage>
</organism>
<keyword evidence="9" id="KW-0137">Centromere</keyword>
<evidence type="ECO:0000256" key="1">
    <source>
        <dbReference type="ARBA" id="ARBA00004629"/>
    </source>
</evidence>
<keyword evidence="13" id="KW-1185">Reference proteome</keyword>
<feature type="compositionally biased region" description="Basic and acidic residues" evidence="11">
    <location>
        <begin position="284"/>
        <end position="296"/>
    </location>
</feature>
<dbReference type="GO" id="GO:0051382">
    <property type="term" value="P:kinetochore assembly"/>
    <property type="evidence" value="ECO:0007669"/>
    <property type="project" value="TreeGrafter"/>
</dbReference>
<protein>
    <recommendedName>
        <fullName evidence="14">Mis12 protein-domain-containing protein</fullName>
    </recommendedName>
</protein>
<evidence type="ECO:0008006" key="14">
    <source>
        <dbReference type="Google" id="ProtNLM"/>
    </source>
</evidence>
<evidence type="ECO:0000256" key="11">
    <source>
        <dbReference type="SAM" id="MobiDB-lite"/>
    </source>
</evidence>
<name>A0A4P9WAV3_9FUNG</name>
<dbReference type="Pfam" id="PF05859">
    <property type="entry name" value="Mis12"/>
    <property type="match status" value="1"/>
</dbReference>
<dbReference type="GO" id="GO:0000444">
    <property type="term" value="C:MIS12/MIND type complex"/>
    <property type="evidence" value="ECO:0007669"/>
    <property type="project" value="TreeGrafter"/>
</dbReference>
<dbReference type="GO" id="GO:0000070">
    <property type="term" value="P:mitotic sister chromatid segregation"/>
    <property type="evidence" value="ECO:0007669"/>
    <property type="project" value="TreeGrafter"/>
</dbReference>
<dbReference type="GO" id="GO:0051301">
    <property type="term" value="P:cell division"/>
    <property type="evidence" value="ECO:0007669"/>
    <property type="project" value="UniProtKB-KW"/>
</dbReference>